<dbReference type="Gene3D" id="3.40.50.1110">
    <property type="entry name" value="SGNH hydrolase"/>
    <property type="match status" value="1"/>
</dbReference>
<evidence type="ECO:0000259" key="1">
    <source>
        <dbReference type="Pfam" id="PF13472"/>
    </source>
</evidence>
<dbReference type="AlphaFoldDB" id="A0A7S4M5V7"/>
<sequence>MRSKILLFGDSITQFGFGADGAFGWVSMLANAYTRRADVLNRGFSGYNTRHALDVLPSVLGEDGKSSGRDTIFCTVFFGANDAALPGTRQHVPIEEYSENIRLVVGNMRANLKGSVDGDDVPIILITPPPVHDKGWERWCTEMGRDKSQRSNEASRAYGEALKSVGTELGCSILDTYSLLEGDKPGFEKHLTDGLHLNGSGNEVIYDGLMNMIRANYPDLAPMEYDDDRPGATGIPMDGKLWQELC</sequence>
<reference evidence="2" key="1">
    <citation type="submission" date="2021-01" db="EMBL/GenBank/DDBJ databases">
        <authorList>
            <person name="Corre E."/>
            <person name="Pelletier E."/>
            <person name="Niang G."/>
            <person name="Scheremetjew M."/>
            <person name="Finn R."/>
            <person name="Kale V."/>
            <person name="Holt S."/>
            <person name="Cochrane G."/>
            <person name="Meng A."/>
            <person name="Brown T."/>
            <person name="Cohen L."/>
        </authorList>
    </citation>
    <scope>NUCLEOTIDE SEQUENCE</scope>
    <source>
        <strain evidence="2">Isolate 1302-5</strain>
    </source>
</reference>
<protein>
    <recommendedName>
        <fullName evidence="1">SGNH hydrolase-type esterase domain-containing protein</fullName>
    </recommendedName>
</protein>
<evidence type="ECO:0000313" key="2">
    <source>
        <dbReference type="EMBL" id="CAE2202573.1"/>
    </source>
</evidence>
<gene>
    <name evidence="2" type="ORF">OAUR00152_LOCUS1327</name>
</gene>
<feature type="domain" description="SGNH hydrolase-type esterase" evidence="1">
    <location>
        <begin position="7"/>
        <end position="203"/>
    </location>
</feature>
<dbReference type="InterPro" id="IPR036514">
    <property type="entry name" value="SGNH_hydro_sf"/>
</dbReference>
<dbReference type="Pfam" id="PF13472">
    <property type="entry name" value="Lipase_GDSL_2"/>
    <property type="match status" value="1"/>
</dbReference>
<organism evidence="2">
    <name type="scientific">Odontella aurita</name>
    <dbReference type="NCBI Taxonomy" id="265563"/>
    <lineage>
        <taxon>Eukaryota</taxon>
        <taxon>Sar</taxon>
        <taxon>Stramenopiles</taxon>
        <taxon>Ochrophyta</taxon>
        <taxon>Bacillariophyta</taxon>
        <taxon>Mediophyceae</taxon>
        <taxon>Biddulphiophycidae</taxon>
        <taxon>Eupodiscales</taxon>
        <taxon>Odontellaceae</taxon>
        <taxon>Odontella</taxon>
    </lineage>
</organism>
<dbReference type="InterPro" id="IPR045136">
    <property type="entry name" value="Iah1-like"/>
</dbReference>
<dbReference type="InterPro" id="IPR013830">
    <property type="entry name" value="SGNH_hydro"/>
</dbReference>
<proteinExistence type="predicted"/>
<accession>A0A7S4M5V7</accession>
<name>A0A7S4M5V7_9STRA</name>
<dbReference type="SUPFAM" id="SSF52266">
    <property type="entry name" value="SGNH hydrolase"/>
    <property type="match status" value="1"/>
</dbReference>
<dbReference type="PANTHER" id="PTHR14209:SF19">
    <property type="entry name" value="ISOAMYL ACETATE-HYDROLYZING ESTERASE 1 HOMOLOG"/>
    <property type="match status" value="1"/>
</dbReference>
<dbReference type="EMBL" id="HBKQ01001978">
    <property type="protein sequence ID" value="CAE2202573.1"/>
    <property type="molecule type" value="Transcribed_RNA"/>
</dbReference>
<dbReference type="PANTHER" id="PTHR14209">
    <property type="entry name" value="ISOAMYL ACETATE-HYDROLYZING ESTERASE 1"/>
    <property type="match status" value="1"/>
</dbReference>
<dbReference type="CDD" id="cd01838">
    <property type="entry name" value="Isoamyl_acetate_hydrolase_like"/>
    <property type="match status" value="1"/>
</dbReference>